<dbReference type="EMBL" id="AK360364">
    <property type="protein sequence ID" value="BAJ91573.1"/>
    <property type="molecule type" value="mRNA"/>
</dbReference>
<dbReference type="EMBL" id="AK372260">
    <property type="protein sequence ID" value="BAK03458.1"/>
    <property type="molecule type" value="mRNA"/>
</dbReference>
<evidence type="ECO:0000313" key="2">
    <source>
        <dbReference type="EMBL" id="BAJ97097.1"/>
    </source>
</evidence>
<sequence length="56" mass="6760">MLETKMHLHISRTKGHTSFMEECYQYHKSVIYLNGPCFYLACYVHCLDDIFRLVWS</sequence>
<reference evidence="1" key="1">
    <citation type="journal article" date="2011" name="Plant Physiol.">
        <title>Comprehensive sequence analysis of 24,783 barley full-length cDNAs derived from 12 clone libraries.</title>
        <authorList>
            <person name="Matsumoto T."/>
            <person name="Tanaka T."/>
            <person name="Sakai H."/>
            <person name="Amano N."/>
            <person name="Kanamori H."/>
            <person name="Kurita K."/>
            <person name="Kikuta A."/>
            <person name="Kamiya K."/>
            <person name="Yamamoto M."/>
            <person name="Ikawa H."/>
            <person name="Fujii N."/>
            <person name="Hori K."/>
            <person name="Itoh T."/>
            <person name="Sato K."/>
        </authorList>
    </citation>
    <scope>NUCLEOTIDE SEQUENCE</scope>
    <source>
        <tissue evidence="1">Shoot</tissue>
        <tissue evidence="2">Shoot and root</tissue>
    </source>
</reference>
<name>F2D902_HORVV</name>
<organism evidence="1">
    <name type="scientific">Hordeum vulgare subsp. vulgare</name>
    <name type="common">Domesticated barley</name>
    <dbReference type="NCBI Taxonomy" id="112509"/>
    <lineage>
        <taxon>Eukaryota</taxon>
        <taxon>Viridiplantae</taxon>
        <taxon>Streptophyta</taxon>
        <taxon>Embryophyta</taxon>
        <taxon>Tracheophyta</taxon>
        <taxon>Spermatophyta</taxon>
        <taxon>Magnoliopsida</taxon>
        <taxon>Liliopsida</taxon>
        <taxon>Poales</taxon>
        <taxon>Poaceae</taxon>
        <taxon>BOP clade</taxon>
        <taxon>Pooideae</taxon>
        <taxon>Triticodae</taxon>
        <taxon>Triticeae</taxon>
        <taxon>Hordeinae</taxon>
        <taxon>Hordeum</taxon>
    </lineage>
</organism>
<proteinExistence type="evidence at transcript level"/>
<accession>F2D902</accession>
<dbReference type="AlphaFoldDB" id="F2D902"/>
<evidence type="ECO:0000313" key="1">
    <source>
        <dbReference type="EMBL" id="BAJ91573.1"/>
    </source>
</evidence>
<protein>
    <submittedName>
        <fullName evidence="1">Predicted protein</fullName>
    </submittedName>
</protein>
<dbReference type="EMBL" id="AK365894">
    <property type="protein sequence ID" value="BAJ97097.1"/>
    <property type="molecule type" value="mRNA"/>
</dbReference>